<keyword evidence="2" id="KW-1185">Reference proteome</keyword>
<accession>A0A2T4A037</accession>
<dbReference type="GeneID" id="36622359"/>
<dbReference type="AlphaFoldDB" id="A0A2T4A037"/>
<dbReference type="Proteomes" id="UP000241690">
    <property type="component" value="Unassembled WGS sequence"/>
</dbReference>
<dbReference type="RefSeq" id="XP_024770065.1">
    <property type="nucleotide sequence ID" value="XM_024913796.1"/>
</dbReference>
<protein>
    <submittedName>
        <fullName evidence="1">Uncharacterized protein</fullName>
    </submittedName>
</protein>
<sequence>MGWIRIYPPPIIPSLIRIRPPHLQPSGHFHICRPFLASPAPSFHLLLFLSLRAAPSLCLLHLALPLSFSHSLSLTLDTSTHPHKHTHILSLFCSIC</sequence>
<gene>
    <name evidence="1" type="ORF">M431DRAFT_252021</name>
</gene>
<evidence type="ECO:0000313" key="2">
    <source>
        <dbReference type="Proteomes" id="UP000241690"/>
    </source>
</evidence>
<dbReference type="EMBL" id="KZ679688">
    <property type="protein sequence ID" value="PTB50388.1"/>
    <property type="molecule type" value="Genomic_DNA"/>
</dbReference>
<organism evidence="1 2">
    <name type="scientific">Trichoderma harzianum CBS 226.95</name>
    <dbReference type="NCBI Taxonomy" id="983964"/>
    <lineage>
        <taxon>Eukaryota</taxon>
        <taxon>Fungi</taxon>
        <taxon>Dikarya</taxon>
        <taxon>Ascomycota</taxon>
        <taxon>Pezizomycotina</taxon>
        <taxon>Sordariomycetes</taxon>
        <taxon>Hypocreomycetidae</taxon>
        <taxon>Hypocreales</taxon>
        <taxon>Hypocreaceae</taxon>
        <taxon>Trichoderma</taxon>
    </lineage>
</organism>
<name>A0A2T4A037_TRIHA</name>
<reference evidence="1 2" key="1">
    <citation type="submission" date="2016-07" db="EMBL/GenBank/DDBJ databases">
        <title>Multiple horizontal gene transfer events from other fungi enriched the ability of initially mycotrophic Trichoderma (Ascomycota) to feed on dead plant biomass.</title>
        <authorList>
            <consortium name="DOE Joint Genome Institute"/>
            <person name="Aerts A."/>
            <person name="Atanasova L."/>
            <person name="Chenthamara K."/>
            <person name="Zhang J."/>
            <person name="Grujic M."/>
            <person name="Henrissat B."/>
            <person name="Kuo A."/>
            <person name="Salamov A."/>
            <person name="Lipzen A."/>
            <person name="Labutti K."/>
            <person name="Barry K."/>
            <person name="Miao Y."/>
            <person name="Rahimi M.J."/>
            <person name="Shen Q."/>
            <person name="Grigoriev I.V."/>
            <person name="Kubicek C.P."/>
            <person name="Druzhinina I.S."/>
        </authorList>
    </citation>
    <scope>NUCLEOTIDE SEQUENCE [LARGE SCALE GENOMIC DNA]</scope>
    <source>
        <strain evidence="1 2">CBS 226.95</strain>
    </source>
</reference>
<evidence type="ECO:0000313" key="1">
    <source>
        <dbReference type="EMBL" id="PTB50388.1"/>
    </source>
</evidence>
<proteinExistence type="predicted"/>